<dbReference type="InterPro" id="IPR011992">
    <property type="entry name" value="EF-hand-dom_pair"/>
</dbReference>
<dbReference type="Ensembl" id="ENSKMAT00000015285.1">
    <property type="protein sequence ID" value="ENSKMAP00000015068.1"/>
    <property type="gene ID" value="ENSKMAG00000011272.1"/>
</dbReference>
<dbReference type="SUPFAM" id="SSF47473">
    <property type="entry name" value="EF-hand"/>
    <property type="match status" value="1"/>
</dbReference>
<protein>
    <recommendedName>
        <fullName evidence="1">EF-hand domain-containing protein</fullName>
    </recommendedName>
</protein>
<dbReference type="Gene3D" id="1.10.238.10">
    <property type="entry name" value="EF-hand"/>
    <property type="match status" value="1"/>
</dbReference>
<sequence length="110" mass="12137">TSLASNSPMMGAGDWAVPQASRLKYRQQFNTLDKLMTGYLSGGSLADVDKDGQLRADEFILAMHLVDMAKTGRPLPLTLPQDLLGPYLKQINKMLTNIPKQSVSFIPEEE</sequence>
<proteinExistence type="predicted"/>
<dbReference type="GO" id="GO:0097708">
    <property type="term" value="C:intracellular vesicle"/>
    <property type="evidence" value="ECO:0007669"/>
    <property type="project" value="TreeGrafter"/>
</dbReference>
<accession>A0A3Q3AEQ4</accession>
<feature type="domain" description="EF-hand" evidence="1">
    <location>
        <begin position="45"/>
        <end position="69"/>
    </location>
</feature>
<dbReference type="GO" id="GO:0005737">
    <property type="term" value="C:cytoplasm"/>
    <property type="evidence" value="ECO:0007669"/>
    <property type="project" value="TreeGrafter"/>
</dbReference>
<evidence type="ECO:0000259" key="1">
    <source>
        <dbReference type="PROSITE" id="PS50222"/>
    </source>
</evidence>
<dbReference type="PANTHER" id="PTHR11216">
    <property type="entry name" value="EH DOMAIN"/>
    <property type="match status" value="1"/>
</dbReference>
<dbReference type="STRING" id="37003.ENSKMAP00000015068"/>
<name>A0A3Q3AEQ4_KRYMA</name>
<dbReference type="PROSITE" id="PS50222">
    <property type="entry name" value="EF_HAND_2"/>
    <property type="match status" value="1"/>
</dbReference>
<reference evidence="2" key="2">
    <citation type="submission" date="2025-09" db="UniProtKB">
        <authorList>
            <consortium name="Ensembl"/>
        </authorList>
    </citation>
    <scope>IDENTIFICATION</scope>
</reference>
<keyword evidence="3" id="KW-1185">Reference proteome</keyword>
<dbReference type="InterPro" id="IPR002048">
    <property type="entry name" value="EF_hand_dom"/>
</dbReference>
<dbReference type="GO" id="GO:0150007">
    <property type="term" value="P:clathrin-dependent synaptic vesicle endocytosis"/>
    <property type="evidence" value="ECO:0007669"/>
    <property type="project" value="TreeGrafter"/>
</dbReference>
<dbReference type="GO" id="GO:0042734">
    <property type="term" value="C:presynaptic membrane"/>
    <property type="evidence" value="ECO:0007669"/>
    <property type="project" value="TreeGrafter"/>
</dbReference>
<evidence type="ECO:0000313" key="2">
    <source>
        <dbReference type="Ensembl" id="ENSKMAP00000015068.1"/>
    </source>
</evidence>
<dbReference type="GO" id="GO:0005509">
    <property type="term" value="F:calcium ion binding"/>
    <property type="evidence" value="ECO:0007669"/>
    <property type="project" value="InterPro"/>
</dbReference>
<dbReference type="GeneTree" id="ENSGT00940000155936"/>
<dbReference type="PANTHER" id="PTHR11216:SF29">
    <property type="entry name" value="INTERSECTIN-2"/>
    <property type="match status" value="1"/>
</dbReference>
<organism evidence="2 3">
    <name type="scientific">Kryptolebias marmoratus</name>
    <name type="common">Mangrove killifish</name>
    <name type="synonym">Rivulus marmoratus</name>
    <dbReference type="NCBI Taxonomy" id="37003"/>
    <lineage>
        <taxon>Eukaryota</taxon>
        <taxon>Metazoa</taxon>
        <taxon>Chordata</taxon>
        <taxon>Craniata</taxon>
        <taxon>Vertebrata</taxon>
        <taxon>Euteleostomi</taxon>
        <taxon>Actinopterygii</taxon>
        <taxon>Neopterygii</taxon>
        <taxon>Teleostei</taxon>
        <taxon>Neoteleostei</taxon>
        <taxon>Acanthomorphata</taxon>
        <taxon>Ovalentaria</taxon>
        <taxon>Atherinomorphae</taxon>
        <taxon>Cyprinodontiformes</taxon>
        <taxon>Rivulidae</taxon>
        <taxon>Kryptolebias</taxon>
    </lineage>
</organism>
<dbReference type="InterPro" id="IPR000261">
    <property type="entry name" value="EH_dom"/>
</dbReference>
<dbReference type="Proteomes" id="UP000264800">
    <property type="component" value="Unplaced"/>
</dbReference>
<dbReference type="SMART" id="SM00027">
    <property type="entry name" value="EH"/>
    <property type="match status" value="1"/>
</dbReference>
<dbReference type="AlphaFoldDB" id="A0A3Q3AEQ4"/>
<reference evidence="2" key="1">
    <citation type="submission" date="2025-08" db="UniProtKB">
        <authorList>
            <consortium name="Ensembl"/>
        </authorList>
    </citation>
    <scope>IDENTIFICATION</scope>
</reference>
<dbReference type="GO" id="GO:0060090">
    <property type="term" value="F:molecular adaptor activity"/>
    <property type="evidence" value="ECO:0007669"/>
    <property type="project" value="TreeGrafter"/>
</dbReference>
<evidence type="ECO:0000313" key="3">
    <source>
        <dbReference type="Proteomes" id="UP000264800"/>
    </source>
</evidence>